<keyword evidence="1" id="KW-0175">Coiled coil</keyword>
<sequence>MNNFKRKVEKLPVRFHRMQLVCIACGFVFFAAGKAASGDGVVEDGKIRRPDPGQGDAEYVLYVTGLSEEETPVTFTVGEREYDGGEAEAVFQKAWEETLLSVPGENTSLSEVRSDLTLPGWLDGYGLRIRWFSEDPELVDNYGKVQEESQEALTEAGKTIWLRAVVSSTTQEREYQLPVTVKPKIWTEEERRERDLSQAIAAADESQRTKEWLTLPEEFEGMPLEYKDETEDPSVFFPVMGFAMAAVYGLKDRQEAQKEKKRRDRQLLLDYSEILSRIMVFTGAGMTVRGAWEKIVEDYEKRREEKRSGRRYAYEEMAKTSYQMAAGKAEGEAYEEFGRRCGLQPYMKFAGLLIQNRKEGMKNLNQVMQQEMKSAFEERKNLARRQGEEAGTKLLAPLFAMLGVVMVMVMVPAMLAFA</sequence>
<protein>
    <recommendedName>
        <fullName evidence="3">Atrophied bacterial Ig domain-containing protein</fullName>
    </recommendedName>
</protein>
<keyword evidence="2" id="KW-0812">Transmembrane</keyword>
<feature type="transmembrane region" description="Helical" evidence="2">
    <location>
        <begin position="394"/>
        <end position="417"/>
    </location>
</feature>
<keyword evidence="2" id="KW-1133">Transmembrane helix</keyword>
<name>A0A9D2HL65_9FIRM</name>
<dbReference type="EMBL" id="DWZA01000100">
    <property type="protein sequence ID" value="HJA72268.1"/>
    <property type="molecule type" value="Genomic_DNA"/>
</dbReference>
<organism evidence="4 5">
    <name type="scientific">Candidatus Lachnoclostridium stercoravium</name>
    <dbReference type="NCBI Taxonomy" id="2838633"/>
    <lineage>
        <taxon>Bacteria</taxon>
        <taxon>Bacillati</taxon>
        <taxon>Bacillota</taxon>
        <taxon>Clostridia</taxon>
        <taxon>Lachnospirales</taxon>
        <taxon>Lachnospiraceae</taxon>
    </lineage>
</organism>
<gene>
    <name evidence="4" type="ORF">IAA07_11965</name>
</gene>
<evidence type="ECO:0000313" key="4">
    <source>
        <dbReference type="EMBL" id="HJA72268.1"/>
    </source>
</evidence>
<reference evidence="4" key="1">
    <citation type="journal article" date="2021" name="PeerJ">
        <title>Extensive microbial diversity within the chicken gut microbiome revealed by metagenomics and culture.</title>
        <authorList>
            <person name="Gilroy R."/>
            <person name="Ravi A."/>
            <person name="Getino M."/>
            <person name="Pursley I."/>
            <person name="Horton D.L."/>
            <person name="Alikhan N.F."/>
            <person name="Baker D."/>
            <person name="Gharbi K."/>
            <person name="Hall N."/>
            <person name="Watson M."/>
            <person name="Adriaenssens E.M."/>
            <person name="Foster-Nyarko E."/>
            <person name="Jarju S."/>
            <person name="Secka A."/>
            <person name="Antonio M."/>
            <person name="Oren A."/>
            <person name="Chaudhuri R.R."/>
            <person name="La Ragione R."/>
            <person name="Hildebrand F."/>
            <person name="Pallen M.J."/>
        </authorList>
    </citation>
    <scope>NUCLEOTIDE SEQUENCE</scope>
    <source>
        <strain evidence="4">CHK178-16964</strain>
    </source>
</reference>
<evidence type="ECO:0000256" key="1">
    <source>
        <dbReference type="SAM" id="Coils"/>
    </source>
</evidence>
<comment type="caution">
    <text evidence="4">The sequence shown here is derived from an EMBL/GenBank/DDBJ whole genome shotgun (WGS) entry which is preliminary data.</text>
</comment>
<dbReference type="AlphaFoldDB" id="A0A9D2HL65"/>
<dbReference type="Proteomes" id="UP000823900">
    <property type="component" value="Unassembled WGS sequence"/>
</dbReference>
<evidence type="ECO:0000313" key="5">
    <source>
        <dbReference type="Proteomes" id="UP000823900"/>
    </source>
</evidence>
<proteinExistence type="predicted"/>
<feature type="domain" description="Atrophied bacterial Ig" evidence="3">
    <location>
        <begin position="104"/>
        <end position="183"/>
    </location>
</feature>
<evidence type="ECO:0000259" key="3">
    <source>
        <dbReference type="Pfam" id="PF20578"/>
    </source>
</evidence>
<evidence type="ECO:0000256" key="2">
    <source>
        <dbReference type="SAM" id="Phobius"/>
    </source>
</evidence>
<accession>A0A9D2HL65</accession>
<dbReference type="InterPro" id="IPR046780">
    <property type="entry name" value="aBig_2"/>
</dbReference>
<reference evidence="4" key="2">
    <citation type="submission" date="2021-04" db="EMBL/GenBank/DDBJ databases">
        <authorList>
            <person name="Gilroy R."/>
        </authorList>
    </citation>
    <scope>NUCLEOTIDE SEQUENCE</scope>
    <source>
        <strain evidence="4">CHK178-16964</strain>
    </source>
</reference>
<keyword evidence="2" id="KW-0472">Membrane</keyword>
<feature type="coiled-coil region" evidence="1">
    <location>
        <begin position="358"/>
        <end position="385"/>
    </location>
</feature>
<dbReference type="Pfam" id="PF20578">
    <property type="entry name" value="aBig_2"/>
    <property type="match status" value="1"/>
</dbReference>